<comment type="caution">
    <text evidence="6">The sequence shown here is derived from an EMBL/GenBank/DDBJ whole genome shotgun (WGS) entry which is preliminary data.</text>
</comment>
<protein>
    <submittedName>
        <fullName evidence="6">Transcriptional regulator</fullName>
    </submittedName>
</protein>
<name>A0A6B0VJC8_9EURY</name>
<organism evidence="6 7">
    <name type="scientific">Natronorubrum halalkaliphilum</name>
    <dbReference type="NCBI Taxonomy" id="2691917"/>
    <lineage>
        <taxon>Archaea</taxon>
        <taxon>Methanobacteriati</taxon>
        <taxon>Methanobacteriota</taxon>
        <taxon>Stenosarchaea group</taxon>
        <taxon>Halobacteria</taxon>
        <taxon>Halobacteriales</taxon>
        <taxon>Natrialbaceae</taxon>
        <taxon>Natronorubrum</taxon>
    </lineage>
</organism>
<dbReference type="PANTHER" id="PTHR33204:SF37">
    <property type="entry name" value="HTH-TYPE TRANSCRIPTIONAL REGULATOR YODB"/>
    <property type="match status" value="1"/>
</dbReference>
<dbReference type="Pfam" id="PF01638">
    <property type="entry name" value="HxlR"/>
    <property type="match status" value="1"/>
</dbReference>
<dbReference type="InterPro" id="IPR036388">
    <property type="entry name" value="WH-like_DNA-bd_sf"/>
</dbReference>
<accession>A0A6B0VJC8</accession>
<proteinExistence type="predicted"/>
<dbReference type="Gene3D" id="1.10.10.10">
    <property type="entry name" value="Winged helix-like DNA-binding domain superfamily/Winged helix DNA-binding domain"/>
    <property type="match status" value="1"/>
</dbReference>
<dbReference type="PANTHER" id="PTHR33204">
    <property type="entry name" value="TRANSCRIPTIONAL REGULATOR, MARR FAMILY"/>
    <property type="match status" value="1"/>
</dbReference>
<keyword evidence="7" id="KW-1185">Reference proteome</keyword>
<dbReference type="AlphaFoldDB" id="A0A6B0VJC8"/>
<dbReference type="SUPFAM" id="SSF46785">
    <property type="entry name" value="Winged helix' DNA-binding domain"/>
    <property type="match status" value="1"/>
</dbReference>
<dbReference type="InterPro" id="IPR002577">
    <property type="entry name" value="HTH_HxlR"/>
</dbReference>
<feature type="region of interest" description="Disordered" evidence="4">
    <location>
        <begin position="22"/>
        <end position="50"/>
    </location>
</feature>
<keyword evidence="3" id="KW-0804">Transcription</keyword>
<dbReference type="PROSITE" id="PS51118">
    <property type="entry name" value="HTH_HXLR"/>
    <property type="match status" value="1"/>
</dbReference>
<evidence type="ECO:0000313" key="6">
    <source>
        <dbReference type="EMBL" id="MXV61941.1"/>
    </source>
</evidence>
<dbReference type="Proteomes" id="UP000434101">
    <property type="component" value="Unassembled WGS sequence"/>
</dbReference>
<gene>
    <name evidence="6" type="ORF">GS429_07700</name>
</gene>
<dbReference type="InterPro" id="IPR036390">
    <property type="entry name" value="WH_DNA-bd_sf"/>
</dbReference>
<evidence type="ECO:0000256" key="2">
    <source>
        <dbReference type="ARBA" id="ARBA00023125"/>
    </source>
</evidence>
<evidence type="ECO:0000256" key="4">
    <source>
        <dbReference type="SAM" id="MobiDB-lite"/>
    </source>
</evidence>
<sequence length="159" mass="17502">MSKGSNNKVKAVRVVVPDVTRNEESSRLGSGLSAGEARDLRESLSPEQRQQVETTVEELLSLLGSAHAIAVLSEFAFADGPLRFSELESSLDIAANTLSVRLRELTNAGLLVREEYNEVPPRVEYEPTAKAEQLFPAFGHFHVWAIDHELDGVDTDLSR</sequence>
<dbReference type="GO" id="GO:0003677">
    <property type="term" value="F:DNA binding"/>
    <property type="evidence" value="ECO:0007669"/>
    <property type="project" value="UniProtKB-KW"/>
</dbReference>
<reference evidence="6 7" key="1">
    <citation type="submission" date="2020-01" db="EMBL/GenBank/DDBJ databases">
        <title>Natronorubrum sp. JWXQ-INN 674 isolated from Inner Mongolia Autonomous Region of China.</title>
        <authorList>
            <person name="Xue Q."/>
        </authorList>
    </citation>
    <scope>NUCLEOTIDE SEQUENCE [LARGE SCALE GENOMIC DNA]</scope>
    <source>
        <strain evidence="6 7">JWXQ-INN-674</strain>
    </source>
</reference>
<evidence type="ECO:0000256" key="3">
    <source>
        <dbReference type="ARBA" id="ARBA00023163"/>
    </source>
</evidence>
<dbReference type="EMBL" id="WUYX01000026">
    <property type="protein sequence ID" value="MXV61941.1"/>
    <property type="molecule type" value="Genomic_DNA"/>
</dbReference>
<evidence type="ECO:0000256" key="1">
    <source>
        <dbReference type="ARBA" id="ARBA00023015"/>
    </source>
</evidence>
<keyword evidence="2" id="KW-0238">DNA-binding</keyword>
<feature type="domain" description="HTH hxlR-type" evidence="5">
    <location>
        <begin position="54"/>
        <end position="153"/>
    </location>
</feature>
<keyword evidence="1" id="KW-0805">Transcription regulation</keyword>
<evidence type="ECO:0000313" key="7">
    <source>
        <dbReference type="Proteomes" id="UP000434101"/>
    </source>
</evidence>
<evidence type="ECO:0000259" key="5">
    <source>
        <dbReference type="PROSITE" id="PS51118"/>
    </source>
</evidence>